<proteinExistence type="predicted"/>
<keyword evidence="1" id="KW-1133">Transmembrane helix</keyword>
<keyword evidence="4" id="KW-1185">Reference proteome</keyword>
<reference evidence="3 4" key="1">
    <citation type="journal article" date="2021" name="Front. Microbiol.">
        <title>Comprehensive Comparative Genomics and Phenotyping of Methylobacterium Species.</title>
        <authorList>
            <person name="Alessa O."/>
            <person name="Ogura Y."/>
            <person name="Fujitani Y."/>
            <person name="Takami H."/>
            <person name="Hayashi T."/>
            <person name="Sahin N."/>
            <person name="Tani A."/>
        </authorList>
    </citation>
    <scope>NUCLEOTIDE SEQUENCE [LARGE SCALE GENOMIC DNA]</scope>
    <source>
        <strain evidence="3 4">DSM 23679</strain>
    </source>
</reference>
<dbReference type="EMBL" id="BPQG01000100">
    <property type="protein sequence ID" value="GJD46933.1"/>
    <property type="molecule type" value="Genomic_DNA"/>
</dbReference>
<dbReference type="Pfam" id="PF01478">
    <property type="entry name" value="Peptidase_A24"/>
    <property type="match status" value="1"/>
</dbReference>
<evidence type="ECO:0000313" key="3">
    <source>
        <dbReference type="EMBL" id="GJD46933.1"/>
    </source>
</evidence>
<feature type="transmembrane region" description="Helical" evidence="1">
    <location>
        <begin position="12"/>
        <end position="28"/>
    </location>
</feature>
<accession>A0ABQ4QNT3</accession>
<feature type="transmembrane region" description="Helical" evidence="1">
    <location>
        <begin position="34"/>
        <end position="52"/>
    </location>
</feature>
<sequence length="202" mass="20263">MFVRRVETTDFAGLVIAVAVAGAALATWVGPGPIATGVVALALAVIGLRIVWQDLADFTIPDAATLALGLIGLTARIGDGAYLGETPIASIGLASLDAAICGGVLLGLREGYYRLRGHDGIGLGDVKLAAAGGVLLGTVGLSWAVLGASLTSLAVIGLSRILPALARAVPLTDRIAFGAVLAPALWTTWLVGQILPGVLGQP</sequence>
<evidence type="ECO:0000256" key="1">
    <source>
        <dbReference type="SAM" id="Phobius"/>
    </source>
</evidence>
<dbReference type="InterPro" id="IPR000045">
    <property type="entry name" value="Prepilin_IV_endopep_pep"/>
</dbReference>
<keyword evidence="1" id="KW-0812">Transmembrane</keyword>
<keyword evidence="1" id="KW-0472">Membrane</keyword>
<protein>
    <recommendedName>
        <fullName evidence="2">Prepilin type IV endopeptidase peptidase domain-containing protein</fullName>
    </recommendedName>
</protein>
<feature type="domain" description="Prepilin type IV endopeptidase peptidase" evidence="2">
    <location>
        <begin position="42"/>
        <end position="155"/>
    </location>
</feature>
<gene>
    <name evidence="3" type="ORF">AFCDBAGC_4818</name>
</gene>
<evidence type="ECO:0000313" key="4">
    <source>
        <dbReference type="Proteomes" id="UP001055117"/>
    </source>
</evidence>
<feature type="transmembrane region" description="Helical" evidence="1">
    <location>
        <begin position="128"/>
        <end position="155"/>
    </location>
</feature>
<comment type="caution">
    <text evidence="3">The sequence shown here is derived from an EMBL/GenBank/DDBJ whole genome shotgun (WGS) entry which is preliminary data.</text>
</comment>
<evidence type="ECO:0000259" key="2">
    <source>
        <dbReference type="Pfam" id="PF01478"/>
    </source>
</evidence>
<feature type="transmembrane region" description="Helical" evidence="1">
    <location>
        <begin position="175"/>
        <end position="199"/>
    </location>
</feature>
<dbReference type="Gene3D" id="1.20.120.1220">
    <property type="match status" value="1"/>
</dbReference>
<dbReference type="Proteomes" id="UP001055117">
    <property type="component" value="Unassembled WGS sequence"/>
</dbReference>
<organism evidence="3 4">
    <name type="scientific">Methylobacterium cerastii</name>
    <dbReference type="NCBI Taxonomy" id="932741"/>
    <lineage>
        <taxon>Bacteria</taxon>
        <taxon>Pseudomonadati</taxon>
        <taxon>Pseudomonadota</taxon>
        <taxon>Alphaproteobacteria</taxon>
        <taxon>Hyphomicrobiales</taxon>
        <taxon>Methylobacteriaceae</taxon>
        <taxon>Methylobacterium</taxon>
    </lineage>
</organism>
<feature type="transmembrane region" description="Helical" evidence="1">
    <location>
        <begin position="88"/>
        <end position="108"/>
    </location>
</feature>
<name>A0ABQ4QNT3_9HYPH</name>